<proteinExistence type="predicted"/>
<name>A0AAV3T1V6_9EURY</name>
<dbReference type="GO" id="GO:0016491">
    <property type="term" value="F:oxidoreductase activity"/>
    <property type="evidence" value="ECO:0007669"/>
    <property type="project" value="UniProtKB-KW"/>
</dbReference>
<dbReference type="Pfam" id="PF01494">
    <property type="entry name" value="FAD_binding_3"/>
    <property type="match status" value="1"/>
</dbReference>
<protein>
    <submittedName>
        <fullName evidence="4">NAD(P)/FAD-dependent oxidoreductase</fullName>
    </submittedName>
</protein>
<evidence type="ECO:0000256" key="1">
    <source>
        <dbReference type="ARBA" id="ARBA00022630"/>
    </source>
</evidence>
<evidence type="ECO:0000313" key="4">
    <source>
        <dbReference type="EMBL" id="GAA0655148.1"/>
    </source>
</evidence>
<evidence type="ECO:0000313" key="5">
    <source>
        <dbReference type="Proteomes" id="UP001500194"/>
    </source>
</evidence>
<evidence type="ECO:0000256" key="2">
    <source>
        <dbReference type="ARBA" id="ARBA00023002"/>
    </source>
</evidence>
<dbReference type="InterPro" id="IPR050097">
    <property type="entry name" value="Ferredoxin-NADP_redctase_2"/>
</dbReference>
<keyword evidence="1" id="KW-0285">Flavoprotein</keyword>
<feature type="domain" description="FAD-binding" evidence="3">
    <location>
        <begin position="4"/>
        <end position="37"/>
    </location>
</feature>
<organism evidence="4 5">
    <name type="scientific">Salarchaeum japonicum</name>
    <dbReference type="NCBI Taxonomy" id="555573"/>
    <lineage>
        <taxon>Archaea</taxon>
        <taxon>Methanobacteriati</taxon>
        <taxon>Methanobacteriota</taxon>
        <taxon>Stenosarchaea group</taxon>
        <taxon>Halobacteria</taxon>
        <taxon>Halobacteriales</taxon>
        <taxon>Halobacteriaceae</taxon>
    </lineage>
</organism>
<dbReference type="EMBL" id="BAAADU010000002">
    <property type="protein sequence ID" value="GAA0655148.1"/>
    <property type="molecule type" value="Genomic_DNA"/>
</dbReference>
<dbReference type="RefSeq" id="WP_227260256.1">
    <property type="nucleotide sequence ID" value="NZ_BAAADU010000002.1"/>
</dbReference>
<accession>A0AAV3T1V6</accession>
<evidence type="ECO:0000259" key="3">
    <source>
        <dbReference type="Pfam" id="PF01494"/>
    </source>
</evidence>
<keyword evidence="5" id="KW-1185">Reference proteome</keyword>
<gene>
    <name evidence="4" type="ORF">GCM10009019_18580</name>
</gene>
<dbReference type="InterPro" id="IPR036188">
    <property type="entry name" value="FAD/NAD-bd_sf"/>
</dbReference>
<dbReference type="InterPro" id="IPR002938">
    <property type="entry name" value="FAD-bd"/>
</dbReference>
<dbReference type="AlphaFoldDB" id="A0AAV3T1V6"/>
<dbReference type="PANTHER" id="PTHR48105">
    <property type="entry name" value="THIOREDOXIN REDUCTASE 1-RELATED-RELATED"/>
    <property type="match status" value="1"/>
</dbReference>
<comment type="caution">
    <text evidence="4">The sequence shown here is derived from an EMBL/GenBank/DDBJ whole genome shotgun (WGS) entry which is preliminary data.</text>
</comment>
<dbReference type="GeneID" id="68573462"/>
<dbReference type="Gene3D" id="3.50.50.60">
    <property type="entry name" value="FAD/NAD(P)-binding domain"/>
    <property type="match status" value="1"/>
</dbReference>
<sequence length="277" mass="31048">MNRDVVVVGGGPTGCSAGVFTARYGLDTVVFDRGNAALARAAFIENYPGFPAGIDTETLRDLLHDHAETAGADLVSDMVESVAEREDGFLVETQEGRRVETRYVVAAAWYDGGYLREMLGDEAFHEHEHDGETHEHFDPEYADPDGRVGVEGLYVAAPAGERNAQAIVAAGTGAHVARELIADHRANEGYPEGVREHYDWLRPDSEFAGDWGERERWREWYDDRTPDGADDDLREQYIDDAFATRRGPDEIAELRERAHDRLLEHIDDDRIRAYLDD</sequence>
<keyword evidence="2" id="KW-0560">Oxidoreductase</keyword>
<dbReference type="PRINTS" id="PR00469">
    <property type="entry name" value="PNDRDTASEII"/>
</dbReference>
<dbReference type="Proteomes" id="UP001500194">
    <property type="component" value="Unassembled WGS sequence"/>
</dbReference>
<dbReference type="GO" id="GO:0071949">
    <property type="term" value="F:FAD binding"/>
    <property type="evidence" value="ECO:0007669"/>
    <property type="project" value="InterPro"/>
</dbReference>
<dbReference type="SUPFAM" id="SSF51905">
    <property type="entry name" value="FAD/NAD(P)-binding domain"/>
    <property type="match status" value="1"/>
</dbReference>
<reference evidence="4 5" key="1">
    <citation type="journal article" date="2019" name="Int. J. Syst. Evol. Microbiol.">
        <title>The Global Catalogue of Microorganisms (GCM) 10K type strain sequencing project: providing services to taxonomists for standard genome sequencing and annotation.</title>
        <authorList>
            <consortium name="The Broad Institute Genomics Platform"/>
            <consortium name="The Broad Institute Genome Sequencing Center for Infectious Disease"/>
            <person name="Wu L."/>
            <person name="Ma J."/>
        </authorList>
    </citation>
    <scope>NUCLEOTIDE SEQUENCE [LARGE SCALE GENOMIC DNA]</scope>
    <source>
        <strain evidence="4 5">JCM 16327</strain>
    </source>
</reference>